<evidence type="ECO:0000259" key="1">
    <source>
        <dbReference type="SMART" id="SM00905"/>
    </source>
</evidence>
<dbReference type="InterPro" id="IPR043133">
    <property type="entry name" value="GTP-CH-I_C/QueF"/>
</dbReference>
<name>A0ABU7M157_9PROT</name>
<evidence type="ECO:0000313" key="3">
    <source>
        <dbReference type="Proteomes" id="UP001310692"/>
    </source>
</evidence>
<dbReference type="Pfam" id="PF02152">
    <property type="entry name" value="FolB"/>
    <property type="match status" value="1"/>
</dbReference>
<dbReference type="Gene3D" id="3.30.1130.10">
    <property type="match status" value="1"/>
</dbReference>
<gene>
    <name evidence="2" type="ORF">V0U35_12105</name>
</gene>
<evidence type="ECO:0000313" key="2">
    <source>
        <dbReference type="EMBL" id="MEE2567421.1"/>
    </source>
</evidence>
<protein>
    <submittedName>
        <fullName evidence="2">Dihydroneopterin aldolase</fullName>
    </submittedName>
</protein>
<dbReference type="RefSeq" id="WP_330196982.1">
    <property type="nucleotide sequence ID" value="NZ_JAZDRO010000005.1"/>
</dbReference>
<proteinExistence type="predicted"/>
<feature type="domain" description="Dihydroneopterin aldolase/epimerase" evidence="1">
    <location>
        <begin position="22"/>
        <end position="131"/>
    </location>
</feature>
<keyword evidence="3" id="KW-1185">Reference proteome</keyword>
<comment type="caution">
    <text evidence="2">The sequence shown here is derived from an EMBL/GenBank/DDBJ whole genome shotgun (WGS) entry which is preliminary data.</text>
</comment>
<accession>A0ABU7M157</accession>
<organism evidence="2 3">
    <name type="scientific">Hyphobacterium marinum</name>
    <dbReference type="NCBI Taxonomy" id="3116574"/>
    <lineage>
        <taxon>Bacteria</taxon>
        <taxon>Pseudomonadati</taxon>
        <taxon>Pseudomonadota</taxon>
        <taxon>Alphaproteobacteria</taxon>
        <taxon>Maricaulales</taxon>
        <taxon>Maricaulaceae</taxon>
        <taxon>Hyphobacterium</taxon>
    </lineage>
</organism>
<dbReference type="SMART" id="SM00905">
    <property type="entry name" value="FolB"/>
    <property type="match status" value="1"/>
</dbReference>
<dbReference type="EMBL" id="JAZDRO010000005">
    <property type="protein sequence ID" value="MEE2567421.1"/>
    <property type="molecule type" value="Genomic_DNA"/>
</dbReference>
<dbReference type="Proteomes" id="UP001310692">
    <property type="component" value="Unassembled WGS sequence"/>
</dbReference>
<sequence length="133" mass="14759">MNLAQIIEDALTGSAGNDVFVYRLDGVMLNIEIGIHDHERGRRQRIRVDVVTVVSAKDWDGSDSIGGVVDYDYLLDAIETLQERQFDLQETLCGEILDAALVPGPVLAAAVTTRKTDVYEHAESVGLTRFRRK</sequence>
<reference evidence="2 3" key="1">
    <citation type="submission" date="2024-01" db="EMBL/GenBank/DDBJ databases">
        <title>Hyphobacterium bacterium isolated from marine sediment.</title>
        <authorList>
            <person name="Zhao S."/>
        </authorList>
    </citation>
    <scope>NUCLEOTIDE SEQUENCE [LARGE SCALE GENOMIC DNA]</scope>
    <source>
        <strain evidence="2 3">Y60-23</strain>
    </source>
</reference>
<dbReference type="InterPro" id="IPR006157">
    <property type="entry name" value="FolB_dom"/>
</dbReference>
<dbReference type="SUPFAM" id="SSF55620">
    <property type="entry name" value="Tetrahydrobiopterin biosynthesis enzymes-like"/>
    <property type="match status" value="1"/>
</dbReference>